<comment type="caution">
    <text evidence="4">The sequence shown here is derived from an EMBL/GenBank/DDBJ whole genome shotgun (WGS) entry which is preliminary data.</text>
</comment>
<reference evidence="4" key="1">
    <citation type="submission" date="2021-04" db="EMBL/GenBank/DDBJ databases">
        <authorList>
            <person name="Zhang D.-C."/>
        </authorList>
    </citation>
    <scope>NUCLEOTIDE SEQUENCE</scope>
    <source>
        <strain evidence="4">CGMCC 1.15697</strain>
    </source>
</reference>
<gene>
    <name evidence="4" type="ORF">KAJ83_10005</name>
</gene>
<dbReference type="CDD" id="cd04301">
    <property type="entry name" value="NAT_SF"/>
    <property type="match status" value="1"/>
</dbReference>
<evidence type="ECO:0000259" key="3">
    <source>
        <dbReference type="PROSITE" id="PS51186"/>
    </source>
</evidence>
<dbReference type="Proteomes" id="UP000672602">
    <property type="component" value="Unassembled WGS sequence"/>
</dbReference>
<evidence type="ECO:0000256" key="2">
    <source>
        <dbReference type="ARBA" id="ARBA00023315"/>
    </source>
</evidence>
<dbReference type="PANTHER" id="PTHR43877">
    <property type="entry name" value="AMINOALKYLPHOSPHONATE N-ACETYLTRANSFERASE-RELATED-RELATED"/>
    <property type="match status" value="1"/>
</dbReference>
<dbReference type="GO" id="GO:0016747">
    <property type="term" value="F:acyltransferase activity, transferring groups other than amino-acyl groups"/>
    <property type="evidence" value="ECO:0007669"/>
    <property type="project" value="InterPro"/>
</dbReference>
<dbReference type="AlphaFoldDB" id="A0A8J7V116"/>
<dbReference type="PROSITE" id="PS51186">
    <property type="entry name" value="GNAT"/>
    <property type="match status" value="1"/>
</dbReference>
<dbReference type="RefSeq" id="WP_210681928.1">
    <property type="nucleotide sequence ID" value="NZ_JAGMWN010000004.1"/>
</dbReference>
<dbReference type="InterPro" id="IPR000182">
    <property type="entry name" value="GNAT_dom"/>
</dbReference>
<protein>
    <submittedName>
        <fullName evidence="4">GNAT family N-acetyltransferase</fullName>
    </submittedName>
</protein>
<dbReference type="Pfam" id="PF00583">
    <property type="entry name" value="Acetyltransf_1"/>
    <property type="match status" value="1"/>
</dbReference>
<dbReference type="SUPFAM" id="SSF55729">
    <property type="entry name" value="Acyl-CoA N-acyltransferases (Nat)"/>
    <property type="match status" value="1"/>
</dbReference>
<proteinExistence type="predicted"/>
<name>A0A8J7V116_9PROT</name>
<sequence length="144" mass="15294">MTADDVPAAFAVRLSTVENAVTRADLAETYGVTEPAMANALASGAVAGWVAEVGGAVVGFAMGSRAHGEVLVVAVRPEHEGHGHGGRLLAAVVDWLRAIGHECPWLKANPDPDIRATGFYRRFGWRRTGRIAGEDEILVLPLRE</sequence>
<dbReference type="InterPro" id="IPR016181">
    <property type="entry name" value="Acyl_CoA_acyltransferase"/>
</dbReference>
<evidence type="ECO:0000313" key="4">
    <source>
        <dbReference type="EMBL" id="MBP5857341.1"/>
    </source>
</evidence>
<evidence type="ECO:0000256" key="1">
    <source>
        <dbReference type="ARBA" id="ARBA00022679"/>
    </source>
</evidence>
<accession>A0A8J7V116</accession>
<organism evidence="4 5">
    <name type="scientific">Marivibrio halodurans</name>
    <dbReference type="NCBI Taxonomy" id="2039722"/>
    <lineage>
        <taxon>Bacteria</taxon>
        <taxon>Pseudomonadati</taxon>
        <taxon>Pseudomonadota</taxon>
        <taxon>Alphaproteobacteria</taxon>
        <taxon>Rhodospirillales</taxon>
        <taxon>Rhodospirillaceae</taxon>
        <taxon>Marivibrio</taxon>
    </lineage>
</organism>
<keyword evidence="5" id="KW-1185">Reference proteome</keyword>
<keyword evidence="2" id="KW-0012">Acyltransferase</keyword>
<feature type="domain" description="N-acetyltransferase" evidence="3">
    <location>
        <begin position="1"/>
        <end position="143"/>
    </location>
</feature>
<evidence type="ECO:0000313" key="5">
    <source>
        <dbReference type="Proteomes" id="UP000672602"/>
    </source>
</evidence>
<keyword evidence="1" id="KW-0808">Transferase</keyword>
<dbReference type="Gene3D" id="3.40.630.30">
    <property type="match status" value="1"/>
</dbReference>
<dbReference type="InterPro" id="IPR050832">
    <property type="entry name" value="Bact_Acetyltransf"/>
</dbReference>
<dbReference type="EMBL" id="JAGMWN010000004">
    <property type="protein sequence ID" value="MBP5857341.1"/>
    <property type="molecule type" value="Genomic_DNA"/>
</dbReference>